<dbReference type="EMBL" id="CP090978">
    <property type="protein sequence ID" value="UJF32472.1"/>
    <property type="molecule type" value="Genomic_DNA"/>
</dbReference>
<proteinExistence type="predicted"/>
<evidence type="ECO:0000313" key="2">
    <source>
        <dbReference type="Proteomes" id="UP001649230"/>
    </source>
</evidence>
<name>A0ABY3SHP9_9BACL</name>
<dbReference type="SUPFAM" id="SSF55331">
    <property type="entry name" value="Tautomerase/MIF"/>
    <property type="match status" value="1"/>
</dbReference>
<gene>
    <name evidence="1" type="ORF">L0M14_22780</name>
</gene>
<accession>A0ABY3SHP9</accession>
<dbReference type="Proteomes" id="UP001649230">
    <property type="component" value="Chromosome"/>
</dbReference>
<dbReference type="Pfam" id="PF08921">
    <property type="entry name" value="DUF1904"/>
    <property type="match status" value="1"/>
</dbReference>
<protein>
    <submittedName>
        <fullName evidence="1">DUF1904 domain-containing protein</fullName>
    </submittedName>
</protein>
<evidence type="ECO:0000313" key="1">
    <source>
        <dbReference type="EMBL" id="UJF32472.1"/>
    </source>
</evidence>
<sequence>MPFLRFKGFDKQVIESMSTSLIEQFCHIADIPAEIVKLELLQVERVTNSPLSVEIYMFQREQEKHDAIAAMLDSELSQLGYQAHIFFVILSPALYYKEGKPIKEIPRKSAGTGTPLPTSPV</sequence>
<keyword evidence="2" id="KW-1185">Reference proteome</keyword>
<reference evidence="1 2" key="1">
    <citation type="journal article" date="2024" name="Int. J. Syst. Evol. Microbiol.">
        <title>Paenibacillus hexagrammi sp. nov., a novel bacterium isolated from the gut content of Hexagrammos agrammus.</title>
        <authorList>
            <person name="Jung H.K."/>
            <person name="Kim D.G."/>
            <person name="Zin H."/>
            <person name="Park J."/>
            <person name="Jung H."/>
            <person name="Kim Y.O."/>
            <person name="Kong H.J."/>
            <person name="Kim J.W."/>
            <person name="Kim Y.S."/>
        </authorList>
    </citation>
    <scope>NUCLEOTIDE SEQUENCE [LARGE SCALE GENOMIC DNA]</scope>
    <source>
        <strain evidence="1 2">YPD9-1</strain>
    </source>
</reference>
<dbReference type="InterPro" id="IPR014347">
    <property type="entry name" value="Tautomerase/MIF_sf"/>
</dbReference>
<organism evidence="1 2">
    <name type="scientific">Paenibacillus hexagrammi</name>
    <dbReference type="NCBI Taxonomy" id="2908839"/>
    <lineage>
        <taxon>Bacteria</taxon>
        <taxon>Bacillati</taxon>
        <taxon>Bacillota</taxon>
        <taxon>Bacilli</taxon>
        <taxon>Bacillales</taxon>
        <taxon>Paenibacillaceae</taxon>
        <taxon>Paenibacillus</taxon>
    </lineage>
</organism>
<dbReference type="RefSeq" id="WP_235118822.1">
    <property type="nucleotide sequence ID" value="NZ_CP090978.1"/>
</dbReference>
<dbReference type="InterPro" id="IPR015017">
    <property type="entry name" value="DUF1904"/>
</dbReference>
<dbReference type="Gene3D" id="3.30.429.10">
    <property type="entry name" value="Macrophage Migration Inhibitory Factor"/>
    <property type="match status" value="1"/>
</dbReference>